<evidence type="ECO:0000313" key="10">
    <source>
        <dbReference type="Proteomes" id="UP000243413"/>
    </source>
</evidence>
<dbReference type="AlphaFoldDB" id="A0A1H1MYY1"/>
<keyword evidence="11" id="KW-1185">Reference proteome</keyword>
<accession>A0A1H1MYY1</accession>
<evidence type="ECO:0000313" key="8">
    <source>
        <dbReference type="EMBL" id="GAA6130147.1"/>
    </source>
</evidence>
<dbReference type="Pfam" id="PF13396">
    <property type="entry name" value="PLDc_N"/>
    <property type="match status" value="1"/>
</dbReference>
<dbReference type="GO" id="GO:0005886">
    <property type="term" value="C:plasma membrane"/>
    <property type="evidence" value="ECO:0007669"/>
    <property type="project" value="UniProtKB-SubCell"/>
</dbReference>
<evidence type="ECO:0000256" key="2">
    <source>
        <dbReference type="ARBA" id="ARBA00022475"/>
    </source>
</evidence>
<reference evidence="10" key="1">
    <citation type="submission" date="2016-10" db="EMBL/GenBank/DDBJ databases">
        <authorList>
            <person name="Varghese N."/>
            <person name="Submissions S."/>
        </authorList>
    </citation>
    <scope>NUCLEOTIDE SEQUENCE [LARGE SCALE GENOMIC DNA]</scope>
    <source>
        <strain evidence="10">JCM 14963</strain>
    </source>
</reference>
<feature type="transmembrane region" description="Helical" evidence="6">
    <location>
        <begin position="38"/>
        <end position="56"/>
    </location>
</feature>
<evidence type="ECO:0000256" key="1">
    <source>
        <dbReference type="ARBA" id="ARBA00004651"/>
    </source>
</evidence>
<proteinExistence type="predicted"/>
<feature type="transmembrane region" description="Helical" evidence="6">
    <location>
        <begin position="6"/>
        <end position="26"/>
    </location>
</feature>
<keyword evidence="5 6" id="KW-0472">Membrane</keyword>
<keyword evidence="4 6" id="KW-1133">Transmembrane helix</keyword>
<evidence type="ECO:0000313" key="11">
    <source>
        <dbReference type="Proteomes" id="UP001486808"/>
    </source>
</evidence>
<evidence type="ECO:0000256" key="5">
    <source>
        <dbReference type="ARBA" id="ARBA00023136"/>
    </source>
</evidence>
<dbReference type="EMBL" id="LT629763">
    <property type="protein sequence ID" value="SDR91966.1"/>
    <property type="molecule type" value="Genomic_DNA"/>
</dbReference>
<sequence>MNFGTGGGILGLLILIGDIWAVINILQSNASMGAKLLWVLLVVLLPLLGLIIWFFAGPRGNKV</sequence>
<gene>
    <name evidence="8" type="ORF">NBRC116187_05070</name>
    <name evidence="9" type="ORF">SAMN05216271_0734</name>
</gene>
<keyword evidence="2" id="KW-1003">Cell membrane</keyword>
<dbReference type="RefSeq" id="WP_092283940.1">
    <property type="nucleotide sequence ID" value="NZ_BAABWD010000001.1"/>
</dbReference>
<evidence type="ECO:0000256" key="3">
    <source>
        <dbReference type="ARBA" id="ARBA00022692"/>
    </source>
</evidence>
<protein>
    <submittedName>
        <fullName evidence="8">PLDc N-terminal domain-containing protein</fullName>
    </submittedName>
    <submittedName>
        <fullName evidence="9">Phospholipase_D-nuclease N-terminal</fullName>
    </submittedName>
</protein>
<evidence type="ECO:0000256" key="4">
    <source>
        <dbReference type="ARBA" id="ARBA00022989"/>
    </source>
</evidence>
<dbReference type="Proteomes" id="UP000243413">
    <property type="component" value="Chromosome I"/>
</dbReference>
<keyword evidence="3 6" id="KW-0812">Transmembrane</keyword>
<evidence type="ECO:0000313" key="9">
    <source>
        <dbReference type="EMBL" id="SDR91966.1"/>
    </source>
</evidence>
<dbReference type="InterPro" id="IPR027379">
    <property type="entry name" value="CLS_N"/>
</dbReference>
<reference evidence="9" key="2">
    <citation type="submission" date="2016-10" db="EMBL/GenBank/DDBJ databases">
        <authorList>
            <person name="de Groot N.N."/>
        </authorList>
    </citation>
    <scope>NUCLEOTIDE SEQUENCE [LARGE SCALE GENOMIC DNA]</scope>
    <source>
        <strain evidence="9">JCM 14963</strain>
    </source>
</reference>
<evidence type="ECO:0000259" key="7">
    <source>
        <dbReference type="Pfam" id="PF13396"/>
    </source>
</evidence>
<dbReference type="STRING" id="472181.SAMN05216271_0734"/>
<dbReference type="EMBL" id="BAABWD010000001">
    <property type="protein sequence ID" value="GAA6130147.1"/>
    <property type="molecule type" value="Genomic_DNA"/>
</dbReference>
<evidence type="ECO:0000256" key="6">
    <source>
        <dbReference type="SAM" id="Phobius"/>
    </source>
</evidence>
<reference evidence="8 11" key="3">
    <citation type="submission" date="2024-04" db="EMBL/GenBank/DDBJ databases">
        <title>Draft genome sequence of Halopseudomonas sabulinigri NBRC 116187.</title>
        <authorList>
            <person name="Miyakawa T."/>
            <person name="Kusuya Y."/>
            <person name="Miura T."/>
        </authorList>
    </citation>
    <scope>NUCLEOTIDE SEQUENCE [LARGE SCALE GENOMIC DNA]</scope>
    <source>
        <strain evidence="8 11">4NH20-0042</strain>
    </source>
</reference>
<name>A0A1H1MYY1_9GAMM</name>
<comment type="subcellular location">
    <subcellularLocation>
        <location evidence="1">Cell membrane</location>
        <topology evidence="1">Multi-pass membrane protein</topology>
    </subcellularLocation>
</comment>
<organism evidence="9 10">
    <name type="scientific">Halopseudomonas sabulinigri</name>
    <dbReference type="NCBI Taxonomy" id="472181"/>
    <lineage>
        <taxon>Bacteria</taxon>
        <taxon>Pseudomonadati</taxon>
        <taxon>Pseudomonadota</taxon>
        <taxon>Gammaproteobacteria</taxon>
        <taxon>Pseudomonadales</taxon>
        <taxon>Pseudomonadaceae</taxon>
        <taxon>Halopseudomonas</taxon>
    </lineage>
</organism>
<dbReference type="Proteomes" id="UP001486808">
    <property type="component" value="Unassembled WGS sequence"/>
</dbReference>
<feature type="domain" description="Cardiolipin synthase N-terminal" evidence="7">
    <location>
        <begin position="18"/>
        <end position="58"/>
    </location>
</feature>